<dbReference type="InterPro" id="IPR023395">
    <property type="entry name" value="MCP_dom_sf"/>
</dbReference>
<evidence type="ECO:0000256" key="1">
    <source>
        <dbReference type="ARBA" id="ARBA00004370"/>
    </source>
</evidence>
<keyword evidence="3 4" id="KW-0472">Membrane</keyword>
<evidence type="ECO:0000256" key="4">
    <source>
        <dbReference type="SAM" id="Phobius"/>
    </source>
</evidence>
<name>A0A6B2G5G5_MYXSQ</name>
<reference evidence="5" key="1">
    <citation type="submission" date="2018-11" db="EMBL/GenBank/DDBJ databases">
        <title>Myxobolus squamalis genome and transcriptome.</title>
        <authorList>
            <person name="Yahalomi D."/>
            <person name="Atkinson S.D."/>
            <person name="Neuhof M."/>
            <person name="Chang E.S."/>
            <person name="Philippe H."/>
            <person name="Cartwright P."/>
            <person name="Bartholomew J.L."/>
            <person name="Huchon D."/>
        </authorList>
    </citation>
    <scope>NUCLEOTIDE SEQUENCE</scope>
    <source>
        <strain evidence="5">71B08</strain>
        <tissue evidence="5">Whole</tissue>
    </source>
</reference>
<dbReference type="AlphaFoldDB" id="A0A6B2G5G5"/>
<dbReference type="Gene3D" id="1.50.40.10">
    <property type="entry name" value="Mitochondrial carrier domain"/>
    <property type="match status" value="1"/>
</dbReference>
<evidence type="ECO:0000256" key="3">
    <source>
        <dbReference type="ARBA" id="ARBA00023136"/>
    </source>
</evidence>
<dbReference type="GO" id="GO:0016020">
    <property type="term" value="C:membrane"/>
    <property type="evidence" value="ECO:0007669"/>
    <property type="project" value="UniProtKB-SubCell"/>
</dbReference>
<sequence>MRMLFHVTWWRKMYLYDRHKFLSNSLCIGSSIALSTLLQPLSVVKILKHTGYQPPPLSDYNNTCSALDKIFGNFSYAKQLHSLIGVRGFYVGFPSRLAGNFIFNMVEQICTKRLEKIEIFKLKTEDTTIFDDGSYNECESPTFSNFLCLAIKRLVANAIACVPCQPFYGIKFSPS</sequence>
<keyword evidence="2 4" id="KW-0812">Transmembrane</keyword>
<evidence type="ECO:0000313" key="5">
    <source>
        <dbReference type="EMBL" id="NDJ96511.1"/>
    </source>
</evidence>
<protein>
    <submittedName>
        <fullName evidence="5">Mitochondrial carrier homolog 2 (Trinotate prediction)</fullName>
    </submittedName>
</protein>
<feature type="transmembrane region" description="Helical" evidence="4">
    <location>
        <begin position="21"/>
        <end position="38"/>
    </location>
</feature>
<accession>A0A6B2G5G5</accession>
<organism evidence="5">
    <name type="scientific">Myxobolus squamalis</name>
    <name type="common">Myxosporean</name>
    <dbReference type="NCBI Taxonomy" id="59785"/>
    <lineage>
        <taxon>Eukaryota</taxon>
        <taxon>Metazoa</taxon>
        <taxon>Cnidaria</taxon>
        <taxon>Myxozoa</taxon>
        <taxon>Myxosporea</taxon>
        <taxon>Bivalvulida</taxon>
        <taxon>Platysporina</taxon>
        <taxon>Myxobolidae</taxon>
        <taxon>Myxobolus</taxon>
    </lineage>
</organism>
<evidence type="ECO:0000256" key="2">
    <source>
        <dbReference type="ARBA" id="ARBA00022692"/>
    </source>
</evidence>
<keyword evidence="4" id="KW-1133">Transmembrane helix</keyword>
<dbReference type="SUPFAM" id="SSF103506">
    <property type="entry name" value="Mitochondrial carrier"/>
    <property type="match status" value="1"/>
</dbReference>
<comment type="subcellular location">
    <subcellularLocation>
        <location evidence="1">Membrane</location>
    </subcellularLocation>
</comment>
<dbReference type="EMBL" id="GHBR01001172">
    <property type="protein sequence ID" value="NDJ96511.1"/>
    <property type="molecule type" value="Transcribed_RNA"/>
</dbReference>
<proteinExistence type="predicted"/>